<accession>A0A814Y9G9</accession>
<dbReference type="EMBL" id="CAJNOK010013040">
    <property type="protein sequence ID" value="CAF1176691.1"/>
    <property type="molecule type" value="Genomic_DNA"/>
</dbReference>
<evidence type="ECO:0000313" key="4">
    <source>
        <dbReference type="EMBL" id="CAF3989417.1"/>
    </source>
</evidence>
<dbReference type="EMBL" id="CAJOBA010034564">
    <property type="protein sequence ID" value="CAF3987898.1"/>
    <property type="molecule type" value="Genomic_DNA"/>
</dbReference>
<evidence type="ECO:0000313" key="5">
    <source>
        <dbReference type="Proteomes" id="UP000663829"/>
    </source>
</evidence>
<dbReference type="Proteomes" id="UP000682733">
    <property type="component" value="Unassembled WGS sequence"/>
</dbReference>
<reference evidence="2" key="1">
    <citation type="submission" date="2021-02" db="EMBL/GenBank/DDBJ databases">
        <authorList>
            <person name="Nowell W R."/>
        </authorList>
    </citation>
    <scope>NUCLEOTIDE SEQUENCE</scope>
</reference>
<dbReference type="AlphaFoldDB" id="A0A814Y9G9"/>
<dbReference type="EMBL" id="CAJNOQ010009499">
    <property type="protein sequence ID" value="CAF1226476.1"/>
    <property type="molecule type" value="Genomic_DNA"/>
</dbReference>
<dbReference type="EMBL" id="CAJOBC010009503">
    <property type="protein sequence ID" value="CAF3989417.1"/>
    <property type="molecule type" value="Genomic_DNA"/>
</dbReference>
<dbReference type="Proteomes" id="UP000681722">
    <property type="component" value="Unassembled WGS sequence"/>
</dbReference>
<sequence>MKTGRYIDIDCVSNAIDNYQSNFDNNLNDGTFQFDTDILSNASMVTPNAFDLFRPLEYRILKASRNATCL</sequence>
<gene>
    <name evidence="2" type="ORF">GPM918_LOCUS24953</name>
    <name evidence="1" type="ORF">OVA965_LOCUS22848</name>
    <name evidence="4" type="ORF">SRO942_LOCUS24957</name>
    <name evidence="3" type="ORF">TMI583_LOCUS23563</name>
</gene>
<dbReference type="Proteomes" id="UP000663829">
    <property type="component" value="Unassembled WGS sequence"/>
</dbReference>
<keyword evidence="5" id="KW-1185">Reference proteome</keyword>
<evidence type="ECO:0000313" key="1">
    <source>
        <dbReference type="EMBL" id="CAF1176691.1"/>
    </source>
</evidence>
<dbReference type="Proteomes" id="UP000677228">
    <property type="component" value="Unassembled WGS sequence"/>
</dbReference>
<protein>
    <submittedName>
        <fullName evidence="2">Uncharacterized protein</fullName>
    </submittedName>
</protein>
<name>A0A814Y9G9_9BILA</name>
<comment type="caution">
    <text evidence="2">The sequence shown here is derived from an EMBL/GenBank/DDBJ whole genome shotgun (WGS) entry which is preliminary data.</text>
</comment>
<organism evidence="2 5">
    <name type="scientific">Didymodactylos carnosus</name>
    <dbReference type="NCBI Taxonomy" id="1234261"/>
    <lineage>
        <taxon>Eukaryota</taxon>
        <taxon>Metazoa</taxon>
        <taxon>Spiralia</taxon>
        <taxon>Gnathifera</taxon>
        <taxon>Rotifera</taxon>
        <taxon>Eurotatoria</taxon>
        <taxon>Bdelloidea</taxon>
        <taxon>Philodinida</taxon>
        <taxon>Philodinidae</taxon>
        <taxon>Didymodactylos</taxon>
    </lineage>
</organism>
<evidence type="ECO:0000313" key="3">
    <source>
        <dbReference type="EMBL" id="CAF3987898.1"/>
    </source>
</evidence>
<proteinExistence type="predicted"/>
<evidence type="ECO:0000313" key="2">
    <source>
        <dbReference type="EMBL" id="CAF1226476.1"/>
    </source>
</evidence>